<sequence>YATPPLPRQDRDNRRDSGACICCLGLGRRHAEDCSGQARAPQAHRV</sequence>
<dbReference type="AlphaFoldDB" id="A0A381UVR6"/>
<evidence type="ECO:0000313" key="1">
    <source>
        <dbReference type="EMBL" id="SVA32242.1"/>
    </source>
</evidence>
<reference evidence="1" key="1">
    <citation type="submission" date="2018-05" db="EMBL/GenBank/DDBJ databases">
        <authorList>
            <person name="Lanie J.A."/>
            <person name="Ng W.-L."/>
            <person name="Kazmierczak K.M."/>
            <person name="Andrzejewski T.M."/>
            <person name="Davidsen T.M."/>
            <person name="Wayne K.J."/>
            <person name="Tettelin H."/>
            <person name="Glass J.I."/>
            <person name="Rusch D."/>
            <person name="Podicherti R."/>
            <person name="Tsui H.-C.T."/>
            <person name="Winkler M.E."/>
        </authorList>
    </citation>
    <scope>NUCLEOTIDE SEQUENCE</scope>
</reference>
<name>A0A381UVR6_9ZZZZ</name>
<organism evidence="1">
    <name type="scientific">marine metagenome</name>
    <dbReference type="NCBI Taxonomy" id="408172"/>
    <lineage>
        <taxon>unclassified sequences</taxon>
        <taxon>metagenomes</taxon>
        <taxon>ecological metagenomes</taxon>
    </lineage>
</organism>
<accession>A0A381UVR6</accession>
<gene>
    <name evidence="1" type="ORF">METZ01_LOCUS85096</name>
</gene>
<feature type="non-terminal residue" evidence="1">
    <location>
        <position position="1"/>
    </location>
</feature>
<feature type="non-terminal residue" evidence="1">
    <location>
        <position position="46"/>
    </location>
</feature>
<dbReference type="EMBL" id="UINC01007245">
    <property type="protein sequence ID" value="SVA32242.1"/>
    <property type="molecule type" value="Genomic_DNA"/>
</dbReference>
<proteinExistence type="predicted"/>
<protein>
    <submittedName>
        <fullName evidence="1">Uncharacterized protein</fullName>
    </submittedName>
</protein>